<accession>A0A448X815</accession>
<protein>
    <submittedName>
        <fullName evidence="2">Uncharacterized protein</fullName>
    </submittedName>
</protein>
<feature type="transmembrane region" description="Helical" evidence="1">
    <location>
        <begin position="12"/>
        <end position="31"/>
    </location>
</feature>
<dbReference type="EMBL" id="CAAALY010111413">
    <property type="protein sequence ID" value="VEL30338.1"/>
    <property type="molecule type" value="Genomic_DNA"/>
</dbReference>
<name>A0A448X815_9PLAT</name>
<keyword evidence="3" id="KW-1185">Reference proteome</keyword>
<evidence type="ECO:0000313" key="3">
    <source>
        <dbReference type="Proteomes" id="UP000784294"/>
    </source>
</evidence>
<evidence type="ECO:0000313" key="2">
    <source>
        <dbReference type="EMBL" id="VEL30338.1"/>
    </source>
</evidence>
<keyword evidence="1" id="KW-1133">Transmembrane helix</keyword>
<proteinExistence type="predicted"/>
<keyword evidence="1" id="KW-0812">Transmembrane</keyword>
<reference evidence="2" key="1">
    <citation type="submission" date="2018-11" db="EMBL/GenBank/DDBJ databases">
        <authorList>
            <consortium name="Pathogen Informatics"/>
        </authorList>
    </citation>
    <scope>NUCLEOTIDE SEQUENCE</scope>
</reference>
<gene>
    <name evidence="2" type="ORF">PXEA_LOCUS23778</name>
</gene>
<organism evidence="2 3">
    <name type="scientific">Protopolystoma xenopodis</name>
    <dbReference type="NCBI Taxonomy" id="117903"/>
    <lineage>
        <taxon>Eukaryota</taxon>
        <taxon>Metazoa</taxon>
        <taxon>Spiralia</taxon>
        <taxon>Lophotrochozoa</taxon>
        <taxon>Platyhelminthes</taxon>
        <taxon>Monogenea</taxon>
        <taxon>Polyopisthocotylea</taxon>
        <taxon>Polystomatidea</taxon>
        <taxon>Polystomatidae</taxon>
        <taxon>Protopolystoma</taxon>
    </lineage>
</organism>
<keyword evidence="1" id="KW-0472">Membrane</keyword>
<comment type="caution">
    <text evidence="2">The sequence shown here is derived from an EMBL/GenBank/DDBJ whole genome shotgun (WGS) entry which is preliminary data.</text>
</comment>
<sequence>MGEYVNPVAALAFWIIGISAIPGITSLHRLFHPTISASFTARLRSQDRLSDTKLSASYMEGPALARNSRSGHRLTIRLAHRLSCLPTLASSEAYRTPSTSIYLRLL</sequence>
<dbReference type="Proteomes" id="UP000784294">
    <property type="component" value="Unassembled WGS sequence"/>
</dbReference>
<evidence type="ECO:0000256" key="1">
    <source>
        <dbReference type="SAM" id="Phobius"/>
    </source>
</evidence>
<dbReference type="AlphaFoldDB" id="A0A448X815"/>